<feature type="region of interest" description="Disordered" evidence="2">
    <location>
        <begin position="285"/>
        <end position="310"/>
    </location>
</feature>
<comment type="caution">
    <text evidence="3">The sequence shown here is derived from an EMBL/GenBank/DDBJ whole genome shotgun (WGS) entry which is preliminary data.</text>
</comment>
<evidence type="ECO:0000313" key="4">
    <source>
        <dbReference type="Proteomes" id="UP000809789"/>
    </source>
</evidence>
<evidence type="ECO:0000256" key="1">
    <source>
        <dbReference type="SAM" id="Coils"/>
    </source>
</evidence>
<feature type="compositionally biased region" description="Low complexity" evidence="2">
    <location>
        <begin position="563"/>
        <end position="653"/>
    </location>
</feature>
<keyword evidence="1" id="KW-0175">Coiled coil</keyword>
<proteinExistence type="predicted"/>
<dbReference type="EMBL" id="JAESVG020000009">
    <property type="protein sequence ID" value="KAG8624241.1"/>
    <property type="molecule type" value="Genomic_DNA"/>
</dbReference>
<feature type="region of interest" description="Disordered" evidence="2">
    <location>
        <begin position="505"/>
        <end position="666"/>
    </location>
</feature>
<protein>
    <submittedName>
        <fullName evidence="3">Uncharacterized protein</fullName>
    </submittedName>
</protein>
<dbReference type="AlphaFoldDB" id="A0A8K0PC73"/>
<feature type="compositionally biased region" description="Low complexity" evidence="2">
    <location>
        <begin position="524"/>
        <end position="552"/>
    </location>
</feature>
<organism evidence="3 4">
    <name type="scientific">Elsinoe batatas</name>
    <dbReference type="NCBI Taxonomy" id="2601811"/>
    <lineage>
        <taxon>Eukaryota</taxon>
        <taxon>Fungi</taxon>
        <taxon>Dikarya</taxon>
        <taxon>Ascomycota</taxon>
        <taxon>Pezizomycotina</taxon>
        <taxon>Dothideomycetes</taxon>
        <taxon>Dothideomycetidae</taxon>
        <taxon>Myriangiales</taxon>
        <taxon>Elsinoaceae</taxon>
        <taxon>Elsinoe</taxon>
    </lineage>
</organism>
<evidence type="ECO:0000256" key="2">
    <source>
        <dbReference type="SAM" id="MobiDB-lite"/>
    </source>
</evidence>
<sequence length="666" mass="73482">MRTSIHARGRTSGENDIQTHRGLKHLALHNSYQDVKHLVTLKERNINLYIKTTTMPSPMSGSIEGLCKHTEYMVGCVACYMVDLKKDNQEAGSRIQGLEKDLKATKDQLRDQNMRPEDRERFEEKCKQLQQQFEDWTARQKGIRTLVTKAYDECAVFCKSEDHAFAAKLLLIQIDNPPEGLADAFTTAAHFHAHDLEQIWRAGQPEDVGVRFQPETRAPGVFTGLDRSCIPSTPDSLVRDPAGFQLLLQAARLRKKFPPTKGLGPEGGPAIMAFGSALAKFGPLYESSDGNENDQEADGGSSLEKDLGGCKIDDRPEMFATEAEPRTERDFLLRYTSEYSTEGRLQDGQRWALLAPSAHMADVELLAGQYCKLVADKKARLAEERADKKGKKISKALGAAVVPTDPDPAPSTPNALPDVEELNWPGFTNWLHACEESDPGFRLNTVPEWQRQRRAFADEIGQKVTGWFSKENALACFERVPNTPRPGQFIKPDLDIAALDSRRLGLTGGKSSKPPSQQPPPAQPQQGQPSQGGSSQAQTAPALATQKTAAQTLEGPATPHLAGPSQPAQVQRQQGSQQQAQRPPVRQQQAQQARGQQPRGHQPQAPRAQQPQAQQPQAQQPRGQQPHGQQAQGLRSQAPRPQGQQHQGGQQPGRPTPFVPPHLRKR</sequence>
<accession>A0A8K0PC73</accession>
<reference evidence="3" key="1">
    <citation type="submission" date="2021-07" db="EMBL/GenBank/DDBJ databases">
        <title>Elsinoe batatas strain:CRI-CJ2 Genome sequencing and assembly.</title>
        <authorList>
            <person name="Huang L."/>
        </authorList>
    </citation>
    <scope>NUCLEOTIDE SEQUENCE</scope>
    <source>
        <strain evidence="3">CRI-CJ2</strain>
    </source>
</reference>
<feature type="coiled-coil region" evidence="1">
    <location>
        <begin position="81"/>
        <end position="139"/>
    </location>
</feature>
<name>A0A8K0PC73_9PEZI</name>
<gene>
    <name evidence="3" type="ORF">KVT40_007308</name>
</gene>
<evidence type="ECO:0000313" key="3">
    <source>
        <dbReference type="EMBL" id="KAG8624241.1"/>
    </source>
</evidence>
<keyword evidence="4" id="KW-1185">Reference proteome</keyword>
<dbReference type="Proteomes" id="UP000809789">
    <property type="component" value="Unassembled WGS sequence"/>
</dbReference>
<dbReference type="OrthoDB" id="10642267at2759"/>